<feature type="domain" description="HTH lysR-type" evidence="5">
    <location>
        <begin position="20"/>
        <end position="77"/>
    </location>
</feature>
<dbReference type="Gene3D" id="1.10.10.10">
    <property type="entry name" value="Winged helix-like DNA-binding domain superfamily/Winged helix DNA-binding domain"/>
    <property type="match status" value="1"/>
</dbReference>
<dbReference type="CDD" id="cd08420">
    <property type="entry name" value="PBP2_CysL_like"/>
    <property type="match status" value="1"/>
</dbReference>
<name>A0A1M4WWG7_VIBGA</name>
<dbReference type="SUPFAM" id="SSF53850">
    <property type="entry name" value="Periplasmic binding protein-like II"/>
    <property type="match status" value="1"/>
</dbReference>
<dbReference type="Pfam" id="PF00126">
    <property type="entry name" value="HTH_1"/>
    <property type="match status" value="1"/>
</dbReference>
<keyword evidence="2" id="KW-0805">Transcription regulation</keyword>
<dbReference type="Proteomes" id="UP000184159">
    <property type="component" value="Unassembled WGS sequence"/>
</dbReference>
<sequence>MSKDVDSYPLRTEPNMLTHITLRQLHIFTVVTRNNTLTEASEELFLSKAAVSMALSELEKQLGHALFDRVNHRLILNQEGRKLLPLADELLIRANNIPLLFEHENRLHGQLRIGASDTIGNQVAPYLLSHFRQQYQHSTQTLFISNSAQICQKLIDYELDIALIEGKTLHPTLVSKQFSQDEMCIICAPEHPLTQKTDIQLSDFEHSQWLLREAGSGSREFFLRTIAPRLERWYEAFELNTTEALINSVSAGLGFGCLSRLAAKAALQDGRVASLSVPLDMRRRFWLLVHKEKYQNPLLKCFIQFCFEWRRNE</sequence>
<keyword evidence="3 6" id="KW-0238">DNA-binding</keyword>
<dbReference type="InterPro" id="IPR036388">
    <property type="entry name" value="WH-like_DNA-bd_sf"/>
</dbReference>
<evidence type="ECO:0000256" key="3">
    <source>
        <dbReference type="ARBA" id="ARBA00023125"/>
    </source>
</evidence>
<evidence type="ECO:0000256" key="1">
    <source>
        <dbReference type="ARBA" id="ARBA00009437"/>
    </source>
</evidence>
<comment type="similarity">
    <text evidence="1">Belongs to the LysR transcriptional regulatory family.</text>
</comment>
<organism evidence="6 7">
    <name type="scientific">Vibrio gazogenes DSM 21264 = NBRC 103151</name>
    <dbReference type="NCBI Taxonomy" id="1123492"/>
    <lineage>
        <taxon>Bacteria</taxon>
        <taxon>Pseudomonadati</taxon>
        <taxon>Pseudomonadota</taxon>
        <taxon>Gammaproteobacteria</taxon>
        <taxon>Vibrionales</taxon>
        <taxon>Vibrionaceae</taxon>
        <taxon>Vibrio</taxon>
    </lineage>
</organism>
<reference evidence="7" key="1">
    <citation type="submission" date="2016-11" db="EMBL/GenBank/DDBJ databases">
        <authorList>
            <person name="Varghese N."/>
            <person name="Submissions S."/>
        </authorList>
    </citation>
    <scope>NUCLEOTIDE SEQUENCE [LARGE SCALE GENOMIC DNA]</scope>
    <source>
        <strain evidence="7">DSM 21264</strain>
    </source>
</reference>
<evidence type="ECO:0000259" key="5">
    <source>
        <dbReference type="PROSITE" id="PS50931"/>
    </source>
</evidence>
<dbReference type="PRINTS" id="PR00039">
    <property type="entry name" value="HTHLYSR"/>
</dbReference>
<dbReference type="SUPFAM" id="SSF46785">
    <property type="entry name" value="Winged helix' DNA-binding domain"/>
    <property type="match status" value="1"/>
</dbReference>
<accession>A0A1M4WWG7</accession>
<evidence type="ECO:0000313" key="6">
    <source>
        <dbReference type="EMBL" id="SHE85631.1"/>
    </source>
</evidence>
<proteinExistence type="inferred from homology"/>
<dbReference type="PROSITE" id="PS50931">
    <property type="entry name" value="HTH_LYSR"/>
    <property type="match status" value="1"/>
</dbReference>
<dbReference type="Pfam" id="PF03466">
    <property type="entry name" value="LysR_substrate"/>
    <property type="match status" value="1"/>
</dbReference>
<dbReference type="GO" id="GO:0000976">
    <property type="term" value="F:transcription cis-regulatory region binding"/>
    <property type="evidence" value="ECO:0007669"/>
    <property type="project" value="TreeGrafter"/>
</dbReference>
<evidence type="ECO:0000256" key="2">
    <source>
        <dbReference type="ARBA" id="ARBA00023015"/>
    </source>
</evidence>
<dbReference type="GO" id="GO:0003700">
    <property type="term" value="F:DNA-binding transcription factor activity"/>
    <property type="evidence" value="ECO:0007669"/>
    <property type="project" value="InterPro"/>
</dbReference>
<dbReference type="AlphaFoldDB" id="A0A1M4WWG7"/>
<evidence type="ECO:0000313" key="7">
    <source>
        <dbReference type="Proteomes" id="UP000184159"/>
    </source>
</evidence>
<dbReference type="InterPro" id="IPR000847">
    <property type="entry name" value="LysR_HTH_N"/>
</dbReference>
<dbReference type="InterPro" id="IPR005119">
    <property type="entry name" value="LysR_subst-bd"/>
</dbReference>
<dbReference type="PANTHER" id="PTHR30126">
    <property type="entry name" value="HTH-TYPE TRANSCRIPTIONAL REGULATOR"/>
    <property type="match status" value="1"/>
</dbReference>
<protein>
    <submittedName>
        <fullName evidence="6">DNA-binding transcriptional regulator, LysR family</fullName>
    </submittedName>
</protein>
<keyword evidence="4" id="KW-0804">Transcription</keyword>
<dbReference type="InterPro" id="IPR036390">
    <property type="entry name" value="WH_DNA-bd_sf"/>
</dbReference>
<dbReference type="PANTHER" id="PTHR30126:SF94">
    <property type="entry name" value="LYSR FAMILY TRANSCRIPTIONAL REGULATOR"/>
    <property type="match status" value="1"/>
</dbReference>
<evidence type="ECO:0000256" key="4">
    <source>
        <dbReference type="ARBA" id="ARBA00023163"/>
    </source>
</evidence>
<gene>
    <name evidence="6" type="ORF">SAMN02745781_00932</name>
</gene>
<keyword evidence="7" id="KW-1185">Reference proteome</keyword>
<dbReference type="Gene3D" id="3.40.190.10">
    <property type="entry name" value="Periplasmic binding protein-like II"/>
    <property type="match status" value="2"/>
</dbReference>
<dbReference type="EMBL" id="FQUH01000003">
    <property type="protein sequence ID" value="SHE85631.1"/>
    <property type="molecule type" value="Genomic_DNA"/>
</dbReference>